<dbReference type="PROSITE" id="PS51462">
    <property type="entry name" value="NUDIX"/>
    <property type="match status" value="1"/>
</dbReference>
<accession>A0A5C3QAC1</accession>
<dbReference type="Proteomes" id="UP000305067">
    <property type="component" value="Unassembled WGS sequence"/>
</dbReference>
<feature type="domain" description="Nudix hydrolase" evidence="1">
    <location>
        <begin position="52"/>
        <end position="198"/>
    </location>
</feature>
<keyword evidence="3" id="KW-1185">Reference proteome</keyword>
<dbReference type="GO" id="GO:0015938">
    <property type="term" value="P:coenzyme A catabolic process"/>
    <property type="evidence" value="ECO:0007669"/>
    <property type="project" value="TreeGrafter"/>
</dbReference>
<name>A0A5C3QAC1_9AGAR</name>
<organism evidence="2 3">
    <name type="scientific">Pterulicium gracile</name>
    <dbReference type="NCBI Taxonomy" id="1884261"/>
    <lineage>
        <taxon>Eukaryota</taxon>
        <taxon>Fungi</taxon>
        <taxon>Dikarya</taxon>
        <taxon>Basidiomycota</taxon>
        <taxon>Agaricomycotina</taxon>
        <taxon>Agaricomycetes</taxon>
        <taxon>Agaricomycetidae</taxon>
        <taxon>Agaricales</taxon>
        <taxon>Pleurotineae</taxon>
        <taxon>Pterulaceae</taxon>
        <taxon>Pterulicium</taxon>
    </lineage>
</organism>
<dbReference type="InterPro" id="IPR045121">
    <property type="entry name" value="CoAse"/>
</dbReference>
<dbReference type="Gene3D" id="3.90.79.10">
    <property type="entry name" value="Nucleoside Triphosphate Pyrophosphohydrolase"/>
    <property type="match status" value="1"/>
</dbReference>
<dbReference type="AlphaFoldDB" id="A0A5C3QAC1"/>
<evidence type="ECO:0000313" key="2">
    <source>
        <dbReference type="EMBL" id="TFK98711.1"/>
    </source>
</evidence>
<dbReference type="InterPro" id="IPR015797">
    <property type="entry name" value="NUDIX_hydrolase-like_dom_sf"/>
</dbReference>
<dbReference type="SUPFAM" id="SSF55811">
    <property type="entry name" value="Nudix"/>
    <property type="match status" value="1"/>
</dbReference>
<dbReference type="CDD" id="cd03426">
    <property type="entry name" value="NUDIX_CoAse_Nudt7"/>
    <property type="match status" value="1"/>
</dbReference>
<dbReference type="OrthoDB" id="10260614at2759"/>
<protein>
    <submittedName>
        <fullName evidence="2">NUDIX hydrolase domain-like protein</fullName>
    </submittedName>
</protein>
<evidence type="ECO:0000313" key="3">
    <source>
        <dbReference type="Proteomes" id="UP000305067"/>
    </source>
</evidence>
<dbReference type="PANTHER" id="PTHR12992:SF45">
    <property type="entry name" value="NUDIX HYDROLASE DOMAIN-CONTAINING PROTEIN"/>
    <property type="match status" value="1"/>
</dbReference>
<evidence type="ECO:0000259" key="1">
    <source>
        <dbReference type="PROSITE" id="PS51462"/>
    </source>
</evidence>
<dbReference type="STRING" id="1884261.A0A5C3QAC1"/>
<reference evidence="2 3" key="1">
    <citation type="journal article" date="2019" name="Nat. Ecol. Evol.">
        <title>Megaphylogeny resolves global patterns of mushroom evolution.</title>
        <authorList>
            <person name="Varga T."/>
            <person name="Krizsan K."/>
            <person name="Foldi C."/>
            <person name="Dima B."/>
            <person name="Sanchez-Garcia M."/>
            <person name="Sanchez-Ramirez S."/>
            <person name="Szollosi G.J."/>
            <person name="Szarkandi J.G."/>
            <person name="Papp V."/>
            <person name="Albert L."/>
            <person name="Andreopoulos W."/>
            <person name="Angelini C."/>
            <person name="Antonin V."/>
            <person name="Barry K.W."/>
            <person name="Bougher N.L."/>
            <person name="Buchanan P."/>
            <person name="Buyck B."/>
            <person name="Bense V."/>
            <person name="Catcheside P."/>
            <person name="Chovatia M."/>
            <person name="Cooper J."/>
            <person name="Damon W."/>
            <person name="Desjardin D."/>
            <person name="Finy P."/>
            <person name="Geml J."/>
            <person name="Haridas S."/>
            <person name="Hughes K."/>
            <person name="Justo A."/>
            <person name="Karasinski D."/>
            <person name="Kautmanova I."/>
            <person name="Kiss B."/>
            <person name="Kocsube S."/>
            <person name="Kotiranta H."/>
            <person name="LaButti K.M."/>
            <person name="Lechner B.E."/>
            <person name="Liimatainen K."/>
            <person name="Lipzen A."/>
            <person name="Lukacs Z."/>
            <person name="Mihaltcheva S."/>
            <person name="Morgado L.N."/>
            <person name="Niskanen T."/>
            <person name="Noordeloos M.E."/>
            <person name="Ohm R.A."/>
            <person name="Ortiz-Santana B."/>
            <person name="Ovrebo C."/>
            <person name="Racz N."/>
            <person name="Riley R."/>
            <person name="Savchenko A."/>
            <person name="Shiryaev A."/>
            <person name="Soop K."/>
            <person name="Spirin V."/>
            <person name="Szebenyi C."/>
            <person name="Tomsovsky M."/>
            <person name="Tulloss R.E."/>
            <person name="Uehling J."/>
            <person name="Grigoriev I.V."/>
            <person name="Vagvolgyi C."/>
            <person name="Papp T."/>
            <person name="Martin F.M."/>
            <person name="Miettinen O."/>
            <person name="Hibbett D.S."/>
            <person name="Nagy L.G."/>
        </authorList>
    </citation>
    <scope>NUCLEOTIDE SEQUENCE [LARGE SCALE GENOMIC DNA]</scope>
    <source>
        <strain evidence="2 3">CBS 309.79</strain>
    </source>
</reference>
<gene>
    <name evidence="2" type="ORF">BDV98DRAFT_572633</name>
</gene>
<proteinExistence type="predicted"/>
<keyword evidence="2" id="KW-0378">Hydrolase</keyword>
<dbReference type="InterPro" id="IPR000086">
    <property type="entry name" value="NUDIX_hydrolase_dom"/>
</dbReference>
<dbReference type="GO" id="GO:0010945">
    <property type="term" value="F:coenzyme A diphosphatase activity"/>
    <property type="evidence" value="ECO:0007669"/>
    <property type="project" value="InterPro"/>
</dbReference>
<dbReference type="EMBL" id="ML178838">
    <property type="protein sequence ID" value="TFK98711.1"/>
    <property type="molecule type" value="Genomic_DNA"/>
</dbReference>
<dbReference type="PANTHER" id="PTHR12992">
    <property type="entry name" value="NUDIX HYDROLASE"/>
    <property type="match status" value="1"/>
</dbReference>
<sequence length="236" mass="25993">MSISTSSNSFTLLPPSPEVLQQVSERSKACISRLVAHKRDVLSQHLSEVPIKKLAGVLVLIYEHSGELRVLLTTRSKALRTHAGQTALPGGRVDEEDADIVHTALREANEEVALPLASPHIHLLCLLDPFVSLHGLVVTPVVAFLSDSSVLETLVPGDGEVDRIFNHPLESLLDPSILEAETLVEAGTEDWPYPEHVHVCWKVYSTYSIFSHFNAEHERPCTSVSQRHKLPEPSIS</sequence>
<dbReference type="Pfam" id="PF00293">
    <property type="entry name" value="NUDIX"/>
    <property type="match status" value="1"/>
</dbReference>